<protein>
    <submittedName>
        <fullName evidence="2">Uncharacterized protein</fullName>
    </submittedName>
</protein>
<organism evidence="2 3">
    <name type="scientific">Hyphomonas oceanitis SCH89</name>
    <dbReference type="NCBI Taxonomy" id="1280953"/>
    <lineage>
        <taxon>Bacteria</taxon>
        <taxon>Pseudomonadati</taxon>
        <taxon>Pseudomonadota</taxon>
        <taxon>Alphaproteobacteria</taxon>
        <taxon>Hyphomonadales</taxon>
        <taxon>Hyphomonadaceae</taxon>
        <taxon>Hyphomonas</taxon>
    </lineage>
</organism>
<dbReference type="Proteomes" id="UP000024942">
    <property type="component" value="Unassembled WGS sequence"/>
</dbReference>
<dbReference type="RefSeq" id="WP_035534930.1">
    <property type="nucleotide sequence ID" value="NZ_ARYL01000001.1"/>
</dbReference>
<evidence type="ECO:0000256" key="1">
    <source>
        <dbReference type="SAM" id="SignalP"/>
    </source>
</evidence>
<name>A0A059GCJ5_9PROT</name>
<keyword evidence="1" id="KW-0732">Signal</keyword>
<dbReference type="STRING" id="1280953.HOC_01135"/>
<sequence length="145" mass="16564">MFKRLSVTLAMPILFGPFLAQAQEQRELLDCLAAKIVAHQFEIKKENMRYAEDPLGLKPKSWTFATESGVVLFERELSGKPSTYKATNETFEIVLPNENDQTYVLEKYEELAVPAQKALDNKDWNALRDLRGSASRCPIRARDNK</sequence>
<dbReference type="AlphaFoldDB" id="A0A059GCJ5"/>
<evidence type="ECO:0000313" key="3">
    <source>
        <dbReference type="Proteomes" id="UP000024942"/>
    </source>
</evidence>
<dbReference type="EMBL" id="ARYL01000001">
    <property type="protein sequence ID" value="KDA04444.1"/>
    <property type="molecule type" value="Genomic_DNA"/>
</dbReference>
<comment type="caution">
    <text evidence="2">The sequence shown here is derived from an EMBL/GenBank/DDBJ whole genome shotgun (WGS) entry which is preliminary data.</text>
</comment>
<reference evidence="2 3" key="1">
    <citation type="journal article" date="2014" name="Antonie Van Leeuwenhoek">
        <title>Hyphomonas beringensis sp. nov. and Hyphomonas chukchiensis sp. nov., isolated from surface seawater of the Bering Sea and Chukchi Sea.</title>
        <authorList>
            <person name="Li C."/>
            <person name="Lai Q."/>
            <person name="Li G."/>
            <person name="Dong C."/>
            <person name="Wang J."/>
            <person name="Liao Y."/>
            <person name="Shao Z."/>
        </authorList>
    </citation>
    <scope>NUCLEOTIDE SEQUENCE [LARGE SCALE GENOMIC DNA]</scope>
    <source>
        <strain evidence="2 3">SCH89</strain>
    </source>
</reference>
<gene>
    <name evidence="2" type="ORF">HOC_01135</name>
</gene>
<accession>A0A059GCJ5</accession>
<feature type="chain" id="PRO_5001573281" evidence="1">
    <location>
        <begin position="23"/>
        <end position="145"/>
    </location>
</feature>
<evidence type="ECO:0000313" key="2">
    <source>
        <dbReference type="EMBL" id="KDA04444.1"/>
    </source>
</evidence>
<keyword evidence="3" id="KW-1185">Reference proteome</keyword>
<feature type="signal peptide" evidence="1">
    <location>
        <begin position="1"/>
        <end position="22"/>
    </location>
</feature>
<proteinExistence type="predicted"/>